<protein>
    <submittedName>
        <fullName evidence="4">CHAT domain-containing protein</fullName>
    </submittedName>
</protein>
<dbReference type="InterPro" id="IPR024983">
    <property type="entry name" value="CHAT_dom"/>
</dbReference>
<dbReference type="Pfam" id="PF12770">
    <property type="entry name" value="CHAT"/>
    <property type="match status" value="1"/>
</dbReference>
<keyword evidence="1" id="KW-0812">Transmembrane</keyword>
<dbReference type="Pfam" id="PF13374">
    <property type="entry name" value="TPR_10"/>
    <property type="match status" value="1"/>
</dbReference>
<dbReference type="AlphaFoldDB" id="A0A1G8N460"/>
<proteinExistence type="predicted"/>
<dbReference type="InterPro" id="IPR011990">
    <property type="entry name" value="TPR-like_helical_dom_sf"/>
</dbReference>
<dbReference type="Pfam" id="PF13181">
    <property type="entry name" value="TPR_8"/>
    <property type="match status" value="1"/>
</dbReference>
<dbReference type="Pfam" id="PF13424">
    <property type="entry name" value="TPR_12"/>
    <property type="match status" value="1"/>
</dbReference>
<dbReference type="SUPFAM" id="SSF48452">
    <property type="entry name" value="TPR-like"/>
    <property type="match status" value="2"/>
</dbReference>
<evidence type="ECO:0000313" key="5">
    <source>
        <dbReference type="Proteomes" id="UP000199705"/>
    </source>
</evidence>
<evidence type="ECO:0000256" key="2">
    <source>
        <dbReference type="SAM" id="SignalP"/>
    </source>
</evidence>
<keyword evidence="2" id="KW-0732">Signal</keyword>
<keyword evidence="1" id="KW-1133">Transmembrane helix</keyword>
<dbReference type="PANTHER" id="PTHR10098">
    <property type="entry name" value="RAPSYN-RELATED"/>
    <property type="match status" value="1"/>
</dbReference>
<dbReference type="Proteomes" id="UP000199705">
    <property type="component" value="Unassembled WGS sequence"/>
</dbReference>
<dbReference type="Gene3D" id="1.25.40.10">
    <property type="entry name" value="Tetratricopeptide repeat domain"/>
    <property type="match status" value="2"/>
</dbReference>
<dbReference type="EMBL" id="FNCG01000031">
    <property type="protein sequence ID" value="SDI74994.1"/>
    <property type="molecule type" value="Genomic_DNA"/>
</dbReference>
<name>A0A1G8N460_9SPHI</name>
<evidence type="ECO:0000259" key="3">
    <source>
        <dbReference type="Pfam" id="PF12770"/>
    </source>
</evidence>
<feature type="transmembrane region" description="Helical" evidence="1">
    <location>
        <begin position="901"/>
        <end position="919"/>
    </location>
</feature>
<accession>A0A1G8N460</accession>
<keyword evidence="5" id="KW-1185">Reference proteome</keyword>
<dbReference type="STRING" id="551996.SAMN05192573_1319"/>
<gene>
    <name evidence="4" type="ORF">SAMN05192573_1319</name>
</gene>
<keyword evidence="1" id="KW-0472">Membrane</keyword>
<feature type="chain" id="PRO_5011684048" evidence="2">
    <location>
        <begin position="26"/>
        <end position="925"/>
    </location>
</feature>
<dbReference type="SMART" id="SM00028">
    <property type="entry name" value="TPR"/>
    <property type="match status" value="6"/>
</dbReference>
<feature type="signal peptide" evidence="2">
    <location>
        <begin position="1"/>
        <end position="25"/>
    </location>
</feature>
<evidence type="ECO:0000256" key="1">
    <source>
        <dbReference type="SAM" id="Phobius"/>
    </source>
</evidence>
<organism evidence="4 5">
    <name type="scientific">Mucilaginibacter gossypii</name>
    <dbReference type="NCBI Taxonomy" id="551996"/>
    <lineage>
        <taxon>Bacteria</taxon>
        <taxon>Pseudomonadati</taxon>
        <taxon>Bacteroidota</taxon>
        <taxon>Sphingobacteriia</taxon>
        <taxon>Sphingobacteriales</taxon>
        <taxon>Sphingobacteriaceae</taxon>
        <taxon>Mucilaginibacter</taxon>
    </lineage>
</organism>
<dbReference type="InterPro" id="IPR019734">
    <property type="entry name" value="TPR_rpt"/>
</dbReference>
<sequence length="925" mass="105254">MLSRHVFCFFLCGFWLFVFHESALAQQPNYKKLFDYAEKQSLIDQPSAQISEKVLQAYDKVISILVQNRGDAPLLLKAYISTGAYLQVLGRSKEAIPYFKGAINFQKKTHVIPDSALFKPLVYCGNSYYLSDQLDSASYFYSQAKEIAEKYPQVAEIERMYNTMGLIAYSTGNYIKSITYYEKALTTIQARQKVDYSLLVAYKSNLASAYRHLKNYNAALTLYKEILPFHIESDKINHNIASLYIAMGDNESAINHLKKVKYEDLRKLNDFGKTYLQQNDFAAAKIYLQKAVLFNKKINGPHKSSDYGVTLKYLGDLYLKQKQFTKSLASYQQAIGNFLVSFHSRNIYNNPVNFNTAFNITELLDVLLAKAKAFDLLYQQQGNTNDLEASLAAYFSFYKLANHIERFYESDEARLVVSERKYATRMRPIAICLELYKLKNDRKNIEEALYFDEENKASILSLNLDEKHIRANNVPLNLLEQETTFKESITHLSIKAAGETDSLIIDGIKRQINDLTIKLLSVQQKIGNINGSLKDSLENSGVNLKTLQRKIAPKTAILSYHIGETQMLCFIITKNNFSFVTVNLAKNYKTILDTFYRAAESFSGKHSDRLRLDSRELYKQWMLPVKEYIEDKKSLVIIPDGELNYLPFELLMDNDGNELVKEYFISYNYSCNILQNSKKNKAEKNASILSIAPFANGKNLLAESTLGLARLSSSKAEIESIGGKTLLDQDATKRNFIKLAGRFNIIHLATHAYANDVDPNRSFIAFYPTRPDSVLSFHLFQPEIYNLKLNKTSLIVLSACESGTGEFVNGEGVMSLSRAFSYAGCHNIITSMWKADDASTAYISARFHKYLSEGNMLSQALQKAKLDYLEDDSISPRKKTPSYWANMRLIASLEEPPDLNYNVYIIAAVLLVGCILLILKTRCRI</sequence>
<evidence type="ECO:0000313" key="4">
    <source>
        <dbReference type="EMBL" id="SDI74994.1"/>
    </source>
</evidence>
<feature type="domain" description="CHAT" evidence="3">
    <location>
        <begin position="614"/>
        <end position="888"/>
    </location>
</feature>
<reference evidence="5" key="1">
    <citation type="submission" date="2016-10" db="EMBL/GenBank/DDBJ databases">
        <authorList>
            <person name="Varghese N."/>
            <person name="Submissions S."/>
        </authorList>
    </citation>
    <scope>NUCLEOTIDE SEQUENCE [LARGE SCALE GENOMIC DNA]</scope>
    <source>
        <strain evidence="5">Gh-67</strain>
    </source>
</reference>